<evidence type="ECO:0000259" key="4">
    <source>
        <dbReference type="PROSITE" id="PS50004"/>
    </source>
</evidence>
<dbReference type="Proteomes" id="UP000027073">
    <property type="component" value="Unassembled WGS sequence"/>
</dbReference>
<dbReference type="VEuPathDB" id="FungiDB:PLEOSDRAFT_165561"/>
<evidence type="ECO:0000256" key="3">
    <source>
        <dbReference type="SAM" id="MobiDB-lite"/>
    </source>
</evidence>
<feature type="domain" description="C2" evidence="4">
    <location>
        <begin position="171"/>
        <end position="307"/>
    </location>
</feature>
<dbReference type="InterPro" id="IPR000008">
    <property type="entry name" value="C2_dom"/>
</dbReference>
<accession>A0A067NWE5</accession>
<dbReference type="STRING" id="1137138.A0A067NWE5"/>
<dbReference type="EMBL" id="KL198005">
    <property type="protein sequence ID" value="KDQ32368.1"/>
    <property type="molecule type" value="Genomic_DNA"/>
</dbReference>
<organism evidence="5 6">
    <name type="scientific">Pleurotus ostreatus (strain PC15)</name>
    <name type="common">Oyster mushroom</name>
    <dbReference type="NCBI Taxonomy" id="1137138"/>
    <lineage>
        <taxon>Eukaryota</taxon>
        <taxon>Fungi</taxon>
        <taxon>Dikarya</taxon>
        <taxon>Basidiomycota</taxon>
        <taxon>Agaricomycotina</taxon>
        <taxon>Agaricomycetes</taxon>
        <taxon>Agaricomycetidae</taxon>
        <taxon>Agaricales</taxon>
        <taxon>Pleurotineae</taxon>
        <taxon>Pleurotaceae</taxon>
        <taxon>Pleurotus</taxon>
    </lineage>
</organism>
<dbReference type="GO" id="GO:0008654">
    <property type="term" value="P:phospholipid biosynthetic process"/>
    <property type="evidence" value="ECO:0007669"/>
    <property type="project" value="InterPro"/>
</dbReference>
<feature type="compositionally biased region" description="Acidic residues" evidence="3">
    <location>
        <begin position="359"/>
        <end position="378"/>
    </location>
</feature>
<dbReference type="HOGENOM" id="CLU_731813_0_0_1"/>
<feature type="compositionally biased region" description="Low complexity" evidence="3">
    <location>
        <begin position="128"/>
        <end position="151"/>
    </location>
</feature>
<dbReference type="PANTHER" id="PTHR10067:SF17">
    <property type="entry name" value="PHOSPHATIDYLSERINE DECARBOXYLASE PROENZYME 2"/>
    <property type="match status" value="1"/>
</dbReference>
<evidence type="ECO:0000256" key="1">
    <source>
        <dbReference type="ARBA" id="ARBA00022793"/>
    </source>
</evidence>
<sequence>MWYALRNLELKQEGANTHATGSVKTDGVVAVRPHNAALDLEDDGGLSSEPSDEEDNTEEVSDYTTAASSPPTPPTPSEEKAAIKKLQTSGPKPVPPRLALPASMGTWSSGFIPKTKFRRASSSNITLSSVMTSTPSTSTPSTPSATTPSSSNLDVGAPPAGKRKRFRKNKTHGEYYFGASHDIVGIVMREIHGADDLPRLENVTRTGWDIDPFVVISFGKKVFRTRVIRHSLNPVWDKKLLSQVRQYETAFKLSSNNHVGDANFDVSDLIEGPPQPDPNTDLYAAIGAEGYPMKEYKIPLAEAEEWDVEGEWVMVREWDEEGDEDETENTKQNESENGNGNGSKGNTGGDTRTKHETTTMEEEREEEGGESENENESE</sequence>
<dbReference type="SMART" id="SM00239">
    <property type="entry name" value="C2"/>
    <property type="match status" value="1"/>
</dbReference>
<dbReference type="OrthoDB" id="3269806at2759"/>
<gene>
    <name evidence="5" type="ORF">PLEOSDRAFT_165561</name>
</gene>
<dbReference type="InterPro" id="IPR003817">
    <property type="entry name" value="PS_Dcarbxylase"/>
</dbReference>
<evidence type="ECO:0000313" key="6">
    <source>
        <dbReference type="Proteomes" id="UP000027073"/>
    </source>
</evidence>
<keyword evidence="1" id="KW-0210">Decarboxylase</keyword>
<feature type="region of interest" description="Disordered" evidence="3">
    <location>
        <begin position="15"/>
        <end position="101"/>
    </location>
</feature>
<name>A0A067NWE5_PLEO1</name>
<protein>
    <recommendedName>
        <fullName evidence="4">C2 domain-containing protein</fullName>
    </recommendedName>
</protein>
<reference evidence="6" key="1">
    <citation type="journal article" date="2014" name="Proc. Natl. Acad. Sci. U.S.A.">
        <title>Extensive sampling of basidiomycete genomes demonstrates inadequacy of the white-rot/brown-rot paradigm for wood decay fungi.</title>
        <authorList>
            <person name="Riley R."/>
            <person name="Salamov A.A."/>
            <person name="Brown D.W."/>
            <person name="Nagy L.G."/>
            <person name="Floudas D."/>
            <person name="Held B.W."/>
            <person name="Levasseur A."/>
            <person name="Lombard V."/>
            <person name="Morin E."/>
            <person name="Otillar R."/>
            <person name="Lindquist E.A."/>
            <person name="Sun H."/>
            <person name="LaButti K.M."/>
            <person name="Schmutz J."/>
            <person name="Jabbour D."/>
            <person name="Luo H."/>
            <person name="Baker S.E."/>
            <person name="Pisabarro A.G."/>
            <person name="Walton J.D."/>
            <person name="Blanchette R.A."/>
            <person name="Henrissat B."/>
            <person name="Martin F."/>
            <person name="Cullen D."/>
            <person name="Hibbett D.S."/>
            <person name="Grigoriev I.V."/>
        </authorList>
    </citation>
    <scope>NUCLEOTIDE SEQUENCE [LARGE SCALE GENOMIC DNA]</scope>
    <source>
        <strain evidence="6">PC15</strain>
    </source>
</reference>
<feature type="region of interest" description="Disordered" evidence="3">
    <location>
        <begin position="128"/>
        <end position="166"/>
    </location>
</feature>
<evidence type="ECO:0000313" key="5">
    <source>
        <dbReference type="EMBL" id="KDQ32368.1"/>
    </source>
</evidence>
<dbReference type="Pfam" id="PF00168">
    <property type="entry name" value="C2"/>
    <property type="match status" value="1"/>
</dbReference>
<dbReference type="PANTHER" id="PTHR10067">
    <property type="entry name" value="PHOSPHATIDYLSERINE DECARBOXYLASE"/>
    <property type="match status" value="1"/>
</dbReference>
<dbReference type="SUPFAM" id="SSF49562">
    <property type="entry name" value="C2 domain (Calcium/lipid-binding domain, CaLB)"/>
    <property type="match status" value="1"/>
</dbReference>
<dbReference type="InParanoid" id="A0A067NWE5"/>
<dbReference type="PROSITE" id="PS50004">
    <property type="entry name" value="C2"/>
    <property type="match status" value="1"/>
</dbReference>
<feature type="region of interest" description="Disordered" evidence="3">
    <location>
        <begin position="318"/>
        <end position="378"/>
    </location>
</feature>
<dbReference type="InterPro" id="IPR035892">
    <property type="entry name" value="C2_domain_sf"/>
</dbReference>
<evidence type="ECO:0000256" key="2">
    <source>
        <dbReference type="ARBA" id="ARBA00023239"/>
    </source>
</evidence>
<feature type="compositionally biased region" description="Gly residues" evidence="3">
    <location>
        <begin position="339"/>
        <end position="348"/>
    </location>
</feature>
<dbReference type="GO" id="GO:0004609">
    <property type="term" value="F:phosphatidylserine decarboxylase activity"/>
    <property type="evidence" value="ECO:0007669"/>
    <property type="project" value="InterPro"/>
</dbReference>
<feature type="compositionally biased region" description="Acidic residues" evidence="3">
    <location>
        <begin position="39"/>
        <end position="61"/>
    </location>
</feature>
<keyword evidence="2" id="KW-0456">Lyase</keyword>
<dbReference type="AlphaFoldDB" id="A0A067NWE5"/>
<dbReference type="Gene3D" id="2.60.40.150">
    <property type="entry name" value="C2 domain"/>
    <property type="match status" value="1"/>
</dbReference>
<proteinExistence type="predicted"/>
<feature type="compositionally biased region" description="Acidic residues" evidence="3">
    <location>
        <begin position="318"/>
        <end position="327"/>
    </location>
</feature>